<dbReference type="Gene3D" id="1.20.58.1880">
    <property type="match status" value="1"/>
</dbReference>
<feature type="compositionally biased region" description="Basic and acidic residues" evidence="1">
    <location>
        <begin position="150"/>
        <end position="159"/>
    </location>
</feature>
<feature type="compositionally biased region" description="Acidic residues" evidence="1">
    <location>
        <begin position="211"/>
        <end position="221"/>
    </location>
</feature>
<dbReference type="InterPro" id="IPR001005">
    <property type="entry name" value="SANT/Myb"/>
</dbReference>
<dbReference type="GO" id="GO:0000785">
    <property type="term" value="C:chromatin"/>
    <property type="evidence" value="ECO:0007669"/>
    <property type="project" value="TreeGrafter"/>
</dbReference>
<feature type="region of interest" description="Disordered" evidence="1">
    <location>
        <begin position="343"/>
        <end position="379"/>
    </location>
</feature>
<dbReference type="SUPFAM" id="SSF46689">
    <property type="entry name" value="Homeodomain-like"/>
    <property type="match status" value="2"/>
</dbReference>
<dbReference type="PANTHER" id="PTHR13992:SF39">
    <property type="entry name" value="SMRTER, ISOFORM G"/>
    <property type="match status" value="1"/>
</dbReference>
<dbReference type="GO" id="GO:0032991">
    <property type="term" value="C:protein-containing complex"/>
    <property type="evidence" value="ECO:0007669"/>
    <property type="project" value="UniProtKB-ARBA"/>
</dbReference>
<dbReference type="GO" id="GO:0005654">
    <property type="term" value="C:nucleoplasm"/>
    <property type="evidence" value="ECO:0007669"/>
    <property type="project" value="UniProtKB-ARBA"/>
</dbReference>
<dbReference type="InterPro" id="IPR051571">
    <property type="entry name" value="N-CoR_corepressor"/>
</dbReference>
<feature type="domain" description="SANT" evidence="2">
    <location>
        <begin position="743"/>
        <end position="789"/>
    </location>
</feature>
<feature type="region of interest" description="Disordered" evidence="1">
    <location>
        <begin position="1"/>
        <end position="110"/>
    </location>
</feature>
<evidence type="ECO:0000256" key="1">
    <source>
        <dbReference type="SAM" id="MobiDB-lite"/>
    </source>
</evidence>
<dbReference type="InterPro" id="IPR009057">
    <property type="entry name" value="Homeodomain-like_sf"/>
</dbReference>
<dbReference type="GO" id="GO:0006357">
    <property type="term" value="P:regulation of transcription by RNA polymerase II"/>
    <property type="evidence" value="ECO:0007669"/>
    <property type="project" value="TreeGrafter"/>
</dbReference>
<evidence type="ECO:0000313" key="4">
    <source>
        <dbReference type="Proteomes" id="UP001212152"/>
    </source>
</evidence>
<proteinExistence type="predicted"/>
<feature type="compositionally biased region" description="Low complexity" evidence="1">
    <location>
        <begin position="839"/>
        <end position="849"/>
    </location>
</feature>
<accession>A0AAD5THF8</accession>
<keyword evidence="4" id="KW-1185">Reference proteome</keyword>
<dbReference type="Proteomes" id="UP001212152">
    <property type="component" value="Unassembled WGS sequence"/>
</dbReference>
<feature type="region of interest" description="Disordered" evidence="1">
    <location>
        <begin position="662"/>
        <end position="730"/>
    </location>
</feature>
<feature type="region of interest" description="Disordered" evidence="1">
    <location>
        <begin position="187"/>
        <end position="225"/>
    </location>
</feature>
<feature type="compositionally biased region" description="Polar residues" evidence="1">
    <location>
        <begin position="45"/>
        <end position="57"/>
    </location>
</feature>
<sequence>MLRPQYRVSIMRVDDRPPLAGPRSAMSPDVRAGPYNPPPRRTLWEQPQSPWRQNSQWDAGPPPSDRQPRESDRFDSGMRMDEAQDLGHLTTPIKARRGATPVESPVSGTAPWLAPNDGGFTYFARGVGAPSPSARDATAGALSRPAQTRIPKDSLAESSDRLGEIEEEIAKYREILRTLQSTADNDSTVDIMSTADGLDDVTNPGTPAASAEDDGSAEELQDSAADSDGMEADLYEAPAVVDESWALEDTAAGKILQENRRQALESEAALAFKIPVHRLVGDVSTLALVRENIDTHQRVKAAISKKVAKRFAANQRKRQKLKDAYTQHLADWRKKMEDQEAEAEALAQEAAKKKRKLGKAAGPASSLSRGSRRSAFSSDMVRTEAEFQEALAMLGDNDIDHDPNKSAVEPAMIIDPVMRQLIKYKDENNLVADPAGDMQRYNDRLGLIWAQDEQRAVRQLLSRYRKSFSIIASHLPRKSTKDVVHFYYREKHKSLRSVIAPRPGKVQKRRDRVGEEEEGQQTKGSRRGRGKEAAAGRKDPAARRGPRGVAAAREAVEIEEAGDETAEPDAVDSTVKTTTVTSTVVSTTQNGSDGPLIVTTDSELRTEEVTTELRRPSRRGGDSRRQSSMPVDDDMLARDAINDATLPVTDSDAFAAQESADLRDAADGEGRQQRKRGASTVSAGVNLFGGAGAGAKRKDGDEGSGSASGPGMNDNTEGDVTNSGGGIDAFRASPHAKRTISYWNSEETISFRDAYASFGKDWESVALRVGSKSAKQAQNYYKRNQMEMDLIRLSDSRLRSGAGGADDAPGAGPVAGVADELEVGGALDGATAAGGGGAATDRAAGATRSSAERSSTVLAGSAVTTRSAAAAASGPLACSLSGATPHTSLIITMSAAPRVASRLTALFGFVGGDSSASSGDAAGAESEPVEKMPPPPSSAPDNALALPTTATMHLYQPSLSEHYHHQLHHHHHLRHLHHPHLHTHYPHGRRSRPLIVHPSLLTGATGGVSGVGVVGLGVSSSSNGISNGVVAAGPGTGTGSTGSTGSSGPVVVVVSPLQAASALAAQRVAKLAQNRINAQVESFIRKQSAAATAVPAAPTNLGFAPIPRGIRRPAAAAAATTTTGNTRAPLLVEIPAAGGAAAG</sequence>
<feature type="compositionally biased region" description="Polar residues" evidence="1">
    <location>
        <begin position="713"/>
        <end position="722"/>
    </location>
</feature>
<feature type="region of interest" description="Disordered" evidence="1">
    <location>
        <begin position="497"/>
        <end position="551"/>
    </location>
</feature>
<feature type="compositionally biased region" description="Basic and acidic residues" evidence="1">
    <location>
        <begin position="662"/>
        <end position="672"/>
    </location>
</feature>
<name>A0AAD5THF8_9FUNG</name>
<gene>
    <name evidence="3" type="ORF">HDU87_005348</name>
</gene>
<dbReference type="Gene3D" id="1.10.10.60">
    <property type="entry name" value="Homeodomain-like"/>
    <property type="match status" value="1"/>
</dbReference>
<feature type="compositionally biased region" description="Basic and acidic residues" evidence="1">
    <location>
        <begin position="604"/>
        <end position="625"/>
    </location>
</feature>
<feature type="compositionally biased region" description="Low complexity" evidence="1">
    <location>
        <begin position="359"/>
        <end position="378"/>
    </location>
</feature>
<dbReference type="PROSITE" id="PS51293">
    <property type="entry name" value="SANT"/>
    <property type="match status" value="1"/>
</dbReference>
<feature type="region of interest" description="Disordered" evidence="1">
    <location>
        <begin position="832"/>
        <end position="858"/>
    </location>
</feature>
<dbReference type="EMBL" id="JADGJQ010000042">
    <property type="protein sequence ID" value="KAJ3176306.1"/>
    <property type="molecule type" value="Genomic_DNA"/>
</dbReference>
<organism evidence="3 4">
    <name type="scientific">Geranomyces variabilis</name>
    <dbReference type="NCBI Taxonomy" id="109894"/>
    <lineage>
        <taxon>Eukaryota</taxon>
        <taxon>Fungi</taxon>
        <taxon>Fungi incertae sedis</taxon>
        <taxon>Chytridiomycota</taxon>
        <taxon>Chytridiomycota incertae sedis</taxon>
        <taxon>Chytridiomycetes</taxon>
        <taxon>Spizellomycetales</taxon>
        <taxon>Powellomycetaceae</taxon>
        <taxon>Geranomyces</taxon>
    </lineage>
</organism>
<dbReference type="AlphaFoldDB" id="A0AAD5THF8"/>
<dbReference type="InterPro" id="IPR017884">
    <property type="entry name" value="SANT_dom"/>
</dbReference>
<comment type="caution">
    <text evidence="3">The sequence shown here is derived from an EMBL/GenBank/DDBJ whole genome shotgun (WGS) entry which is preliminary data.</text>
</comment>
<feature type="compositionally biased region" description="Basic and acidic residues" evidence="1">
    <location>
        <begin position="530"/>
        <end position="542"/>
    </location>
</feature>
<feature type="region of interest" description="Disordered" evidence="1">
    <location>
        <begin position="604"/>
        <end position="634"/>
    </location>
</feature>
<protein>
    <recommendedName>
        <fullName evidence="2">SANT domain-containing protein</fullName>
    </recommendedName>
</protein>
<feature type="region of interest" description="Disordered" evidence="1">
    <location>
        <begin position="134"/>
        <end position="159"/>
    </location>
</feature>
<dbReference type="SMART" id="SM00717">
    <property type="entry name" value="SANT"/>
    <property type="match status" value="2"/>
</dbReference>
<reference evidence="3" key="1">
    <citation type="submission" date="2020-05" db="EMBL/GenBank/DDBJ databases">
        <title>Phylogenomic resolution of chytrid fungi.</title>
        <authorList>
            <person name="Stajich J.E."/>
            <person name="Amses K."/>
            <person name="Simmons R."/>
            <person name="Seto K."/>
            <person name="Myers J."/>
            <person name="Bonds A."/>
            <person name="Quandt C.A."/>
            <person name="Barry K."/>
            <person name="Liu P."/>
            <person name="Grigoriev I."/>
            <person name="Longcore J.E."/>
            <person name="James T.Y."/>
        </authorList>
    </citation>
    <scope>NUCLEOTIDE SEQUENCE</scope>
    <source>
        <strain evidence="3">JEL0379</strain>
    </source>
</reference>
<dbReference type="Pfam" id="PF00249">
    <property type="entry name" value="Myb_DNA-binding"/>
    <property type="match status" value="1"/>
</dbReference>
<dbReference type="CDD" id="cd00167">
    <property type="entry name" value="SANT"/>
    <property type="match status" value="2"/>
</dbReference>
<feature type="compositionally biased region" description="Basic and acidic residues" evidence="1">
    <location>
        <begin position="66"/>
        <end position="82"/>
    </location>
</feature>
<evidence type="ECO:0000259" key="2">
    <source>
        <dbReference type="PROSITE" id="PS51293"/>
    </source>
</evidence>
<dbReference type="PANTHER" id="PTHR13992">
    <property type="entry name" value="NUCLEAR RECEPTOR CO-REPRESSOR RELATED NCOR"/>
    <property type="match status" value="1"/>
</dbReference>
<evidence type="ECO:0000313" key="3">
    <source>
        <dbReference type="EMBL" id="KAJ3176306.1"/>
    </source>
</evidence>
<feature type="region of interest" description="Disordered" evidence="1">
    <location>
        <begin position="916"/>
        <end position="940"/>
    </location>
</feature>